<accession>A0ABS7VNJ4</accession>
<evidence type="ECO:0000313" key="5">
    <source>
        <dbReference type="Proteomes" id="UP000704176"/>
    </source>
</evidence>
<dbReference type="Pfam" id="PF02630">
    <property type="entry name" value="SCO1-SenC"/>
    <property type="match status" value="1"/>
</dbReference>
<keyword evidence="5" id="KW-1185">Reference proteome</keyword>
<protein>
    <submittedName>
        <fullName evidence="4">SCO family protein</fullName>
    </submittedName>
</protein>
<dbReference type="InterPro" id="IPR013766">
    <property type="entry name" value="Thioredoxin_domain"/>
</dbReference>
<comment type="caution">
    <text evidence="4">The sequence shown here is derived from an EMBL/GenBank/DDBJ whole genome shotgun (WGS) entry which is preliminary data.</text>
</comment>
<reference evidence="4 5" key="1">
    <citation type="submission" date="2021-09" db="EMBL/GenBank/DDBJ databases">
        <title>The complete genome sequence of a new microorganism.</title>
        <authorList>
            <person name="Zi Z."/>
        </authorList>
    </citation>
    <scope>NUCLEOTIDE SEQUENCE [LARGE SCALE GENOMIC DNA]</scope>
    <source>
        <strain evidence="4 5">WGZ8</strain>
    </source>
</reference>
<organism evidence="4 5">
    <name type="scientific">Microvirga puerhi</name>
    <dbReference type="NCBI Taxonomy" id="2876078"/>
    <lineage>
        <taxon>Bacteria</taxon>
        <taxon>Pseudomonadati</taxon>
        <taxon>Pseudomonadota</taxon>
        <taxon>Alphaproteobacteria</taxon>
        <taxon>Hyphomicrobiales</taxon>
        <taxon>Methylobacteriaceae</taxon>
        <taxon>Microvirga</taxon>
    </lineage>
</organism>
<evidence type="ECO:0000259" key="3">
    <source>
        <dbReference type="PROSITE" id="PS51352"/>
    </source>
</evidence>
<comment type="similarity">
    <text evidence="1">Belongs to the SCO1/2 family.</text>
</comment>
<sequence>MRVSRLILFLWETGVVLSSGRVEVLAHDLHGKPAVVELPSHSPADYAFPLPVPGSYELPPIRKASGGDVLDERGNMHDLGHFFAGRVTVLAFIYTRCGDACPTASLQMSLLQDLASRDDHVVPRMRLLSVSFDPDHDTPQVMAEYAANWRSTATSAPDWDFVTAPHHSALAPILSAYGQVVDAPKRADLSDPLLHHVFRAFLIDPSGQIRNIYSLDFLDPDLVLNDIRSLLLEQDGLEHTSHTLRR</sequence>
<dbReference type="PANTHER" id="PTHR12151">
    <property type="entry name" value="ELECTRON TRANSPORT PROTIN SCO1/SENC FAMILY MEMBER"/>
    <property type="match status" value="1"/>
</dbReference>
<dbReference type="Proteomes" id="UP000704176">
    <property type="component" value="Unassembled WGS sequence"/>
</dbReference>
<keyword evidence="2" id="KW-0186">Copper</keyword>
<evidence type="ECO:0000256" key="1">
    <source>
        <dbReference type="ARBA" id="ARBA00010996"/>
    </source>
</evidence>
<feature type="domain" description="Thioredoxin" evidence="3">
    <location>
        <begin position="58"/>
        <end position="232"/>
    </location>
</feature>
<dbReference type="RefSeq" id="WP_224312981.1">
    <property type="nucleotide sequence ID" value="NZ_JAIRBM010000006.1"/>
</dbReference>
<name>A0ABS7VNJ4_9HYPH</name>
<gene>
    <name evidence="4" type="ORF">K9B37_10300</name>
</gene>
<dbReference type="InterPro" id="IPR003782">
    <property type="entry name" value="SCO1/SenC"/>
</dbReference>
<dbReference type="SUPFAM" id="SSF52833">
    <property type="entry name" value="Thioredoxin-like"/>
    <property type="match status" value="1"/>
</dbReference>
<dbReference type="InterPro" id="IPR036249">
    <property type="entry name" value="Thioredoxin-like_sf"/>
</dbReference>
<evidence type="ECO:0000313" key="4">
    <source>
        <dbReference type="EMBL" id="MBZ6076665.1"/>
    </source>
</evidence>
<proteinExistence type="inferred from homology"/>
<evidence type="ECO:0000256" key="2">
    <source>
        <dbReference type="ARBA" id="ARBA00023008"/>
    </source>
</evidence>
<dbReference type="PROSITE" id="PS51352">
    <property type="entry name" value="THIOREDOXIN_2"/>
    <property type="match status" value="1"/>
</dbReference>
<dbReference type="EMBL" id="JAIRBM010000006">
    <property type="protein sequence ID" value="MBZ6076665.1"/>
    <property type="molecule type" value="Genomic_DNA"/>
</dbReference>
<dbReference type="PANTHER" id="PTHR12151:SF25">
    <property type="entry name" value="LINALOOL DEHYDRATASE_ISOMERASE DOMAIN-CONTAINING PROTEIN"/>
    <property type="match status" value="1"/>
</dbReference>
<dbReference type="CDD" id="cd02968">
    <property type="entry name" value="SCO"/>
    <property type="match status" value="1"/>
</dbReference>
<dbReference type="Gene3D" id="3.40.30.10">
    <property type="entry name" value="Glutaredoxin"/>
    <property type="match status" value="1"/>
</dbReference>